<keyword evidence="7" id="KW-0256">Endoplasmic reticulum</keyword>
<evidence type="ECO:0008006" key="18">
    <source>
        <dbReference type="Google" id="ProtNLM"/>
    </source>
</evidence>
<keyword evidence="5 13" id="KW-0349">Heme</keyword>
<evidence type="ECO:0000256" key="7">
    <source>
        <dbReference type="ARBA" id="ARBA00022824"/>
    </source>
</evidence>
<dbReference type="InterPro" id="IPR002401">
    <property type="entry name" value="Cyt_P450_E_grp-I"/>
</dbReference>
<comment type="similarity">
    <text evidence="4 14">Belongs to the cytochrome P450 family.</text>
</comment>
<evidence type="ECO:0000256" key="10">
    <source>
        <dbReference type="ARBA" id="ARBA00023004"/>
    </source>
</evidence>
<gene>
    <name evidence="16" type="ORF">TBRA_LOCUS14180</name>
</gene>
<dbReference type="EMBL" id="CADCXV010001205">
    <property type="protein sequence ID" value="CAB0042565.1"/>
    <property type="molecule type" value="Genomic_DNA"/>
</dbReference>
<evidence type="ECO:0000256" key="14">
    <source>
        <dbReference type="RuleBase" id="RU000461"/>
    </source>
</evidence>
<evidence type="ECO:0000256" key="6">
    <source>
        <dbReference type="ARBA" id="ARBA00022723"/>
    </source>
</evidence>
<evidence type="ECO:0000256" key="5">
    <source>
        <dbReference type="ARBA" id="ARBA00022617"/>
    </source>
</evidence>
<comment type="cofactor">
    <cofactor evidence="1 13">
        <name>heme</name>
        <dbReference type="ChEBI" id="CHEBI:30413"/>
    </cofactor>
</comment>
<dbReference type="SUPFAM" id="SSF48264">
    <property type="entry name" value="Cytochrome P450"/>
    <property type="match status" value="1"/>
</dbReference>
<keyword evidence="10 13" id="KW-0408">Iron</keyword>
<dbReference type="InterPro" id="IPR017972">
    <property type="entry name" value="Cyt_P450_CS"/>
</dbReference>
<evidence type="ECO:0000256" key="13">
    <source>
        <dbReference type="PIRSR" id="PIRSR602401-1"/>
    </source>
</evidence>
<dbReference type="InterPro" id="IPR050476">
    <property type="entry name" value="Insect_CytP450_Detox"/>
</dbReference>
<dbReference type="GO" id="GO:0020037">
    <property type="term" value="F:heme binding"/>
    <property type="evidence" value="ECO:0007669"/>
    <property type="project" value="InterPro"/>
</dbReference>
<evidence type="ECO:0000313" key="17">
    <source>
        <dbReference type="Proteomes" id="UP000479190"/>
    </source>
</evidence>
<dbReference type="PRINTS" id="PR00385">
    <property type="entry name" value="P450"/>
</dbReference>
<evidence type="ECO:0000256" key="8">
    <source>
        <dbReference type="ARBA" id="ARBA00022848"/>
    </source>
</evidence>
<keyword evidence="8" id="KW-0492">Microsome</keyword>
<dbReference type="FunFam" id="1.10.630.10:FF:000042">
    <property type="entry name" value="Cytochrome P450"/>
    <property type="match status" value="1"/>
</dbReference>
<dbReference type="PRINTS" id="PR00463">
    <property type="entry name" value="EP450I"/>
</dbReference>
<dbReference type="InterPro" id="IPR001128">
    <property type="entry name" value="Cyt_P450"/>
</dbReference>
<keyword evidence="6 13" id="KW-0479">Metal-binding</keyword>
<evidence type="ECO:0000256" key="3">
    <source>
        <dbReference type="ARBA" id="ARBA00004406"/>
    </source>
</evidence>
<feature type="binding site" description="axial binding residue" evidence="13">
    <location>
        <position position="449"/>
    </location>
    <ligand>
        <name>heme</name>
        <dbReference type="ChEBI" id="CHEBI:30413"/>
    </ligand>
    <ligandPart>
        <name>Fe</name>
        <dbReference type="ChEBI" id="CHEBI:18248"/>
    </ligandPart>
</feature>
<dbReference type="PANTHER" id="PTHR24292">
    <property type="entry name" value="CYTOCHROME P450"/>
    <property type="match status" value="1"/>
</dbReference>
<evidence type="ECO:0000256" key="4">
    <source>
        <dbReference type="ARBA" id="ARBA00010617"/>
    </source>
</evidence>
<dbReference type="GO" id="GO:0005789">
    <property type="term" value="C:endoplasmic reticulum membrane"/>
    <property type="evidence" value="ECO:0007669"/>
    <property type="project" value="UniProtKB-SubCell"/>
</dbReference>
<evidence type="ECO:0000256" key="2">
    <source>
        <dbReference type="ARBA" id="ARBA00004174"/>
    </source>
</evidence>
<dbReference type="GO" id="GO:0005506">
    <property type="term" value="F:iron ion binding"/>
    <property type="evidence" value="ECO:0007669"/>
    <property type="project" value="InterPro"/>
</dbReference>
<keyword evidence="17" id="KW-1185">Reference proteome</keyword>
<protein>
    <recommendedName>
        <fullName evidence="18">Cytochrome P450</fullName>
    </recommendedName>
</protein>
<keyword evidence="15" id="KW-0812">Transmembrane</keyword>
<dbReference type="InterPro" id="IPR036396">
    <property type="entry name" value="Cyt_P450_sf"/>
</dbReference>
<accession>A0A6H5IZZ3</accession>
<evidence type="ECO:0000256" key="9">
    <source>
        <dbReference type="ARBA" id="ARBA00023002"/>
    </source>
</evidence>
<keyword evidence="11 14" id="KW-0503">Monooxygenase</keyword>
<dbReference type="CDD" id="cd11056">
    <property type="entry name" value="CYP6-like"/>
    <property type="match status" value="1"/>
</dbReference>
<dbReference type="Proteomes" id="UP000479190">
    <property type="component" value="Unassembled WGS sequence"/>
</dbReference>
<comment type="subcellular location">
    <subcellularLocation>
        <location evidence="3">Endoplasmic reticulum membrane</location>
        <topology evidence="3">Peripheral membrane protein</topology>
    </subcellularLocation>
    <subcellularLocation>
        <location evidence="2">Microsome membrane</location>
        <topology evidence="2">Peripheral membrane protein</topology>
    </subcellularLocation>
</comment>
<keyword evidence="12 15" id="KW-0472">Membrane</keyword>
<reference evidence="16 17" key="1">
    <citation type="submission" date="2020-02" db="EMBL/GenBank/DDBJ databases">
        <authorList>
            <person name="Ferguson B K."/>
        </authorList>
    </citation>
    <scope>NUCLEOTIDE SEQUENCE [LARGE SCALE GENOMIC DNA]</scope>
</reference>
<keyword evidence="15" id="KW-1133">Transmembrane helix</keyword>
<sequence>MAVTVSIIIYGLIAFVTFAFYAIVNQFTYWKRRKIPHITPIPLIGNNGPVLLRLVPFPDHSKMLYANHPGTRYFGMFDFRNPTIVVKDPELLKDIFVKNFDHFTDHVAFVSEEMDPIVGKNLFSLKGQRWRELRNTLSPSFTTSRMKAMFELIVECSNHFTDYFVEHPELAEEFEAKSAFTRYTSDVIATSAFGIEVNSMKNPNNEFFKNGQSFTSFPVTWIIKILFMTILPKLMRQTGATFLPKSTDLFFKSLINESVKMRLERGIVRQDMIHLLCQAMVKKDNESKVTMDDLVAQSVIFFLAGFETTSSLICFVCHELAANPEIQERLRAEVDAHYGEDDQKITYDSLVGMKYLDMVMSETLRKYPGAPLTNRVCTKDYSFPPAMDGCPGYTMKKGQALIIPVYGFHTDPRYFPEPEKFDPERFSPENKGKIDPYTYMPFGIGPRECIGKRFALMETKIIVINVLKKFVIKFTEKSEHPVRFAKKTFTTTARGGCWLKLERRV</sequence>
<dbReference type="GO" id="GO:0004497">
    <property type="term" value="F:monooxygenase activity"/>
    <property type="evidence" value="ECO:0007669"/>
    <property type="project" value="UniProtKB-KW"/>
</dbReference>
<evidence type="ECO:0000256" key="11">
    <source>
        <dbReference type="ARBA" id="ARBA00023033"/>
    </source>
</evidence>
<dbReference type="Pfam" id="PF00067">
    <property type="entry name" value="p450"/>
    <property type="match status" value="1"/>
</dbReference>
<proteinExistence type="inferred from homology"/>
<dbReference type="AlphaFoldDB" id="A0A6H5IZZ3"/>
<dbReference type="GO" id="GO:0016705">
    <property type="term" value="F:oxidoreductase activity, acting on paired donors, with incorporation or reduction of molecular oxygen"/>
    <property type="evidence" value="ECO:0007669"/>
    <property type="project" value="InterPro"/>
</dbReference>
<evidence type="ECO:0000313" key="16">
    <source>
        <dbReference type="EMBL" id="CAB0042565.1"/>
    </source>
</evidence>
<name>A0A6H5IZZ3_9HYME</name>
<organism evidence="16 17">
    <name type="scientific">Trichogramma brassicae</name>
    <dbReference type="NCBI Taxonomy" id="86971"/>
    <lineage>
        <taxon>Eukaryota</taxon>
        <taxon>Metazoa</taxon>
        <taxon>Ecdysozoa</taxon>
        <taxon>Arthropoda</taxon>
        <taxon>Hexapoda</taxon>
        <taxon>Insecta</taxon>
        <taxon>Pterygota</taxon>
        <taxon>Neoptera</taxon>
        <taxon>Endopterygota</taxon>
        <taxon>Hymenoptera</taxon>
        <taxon>Apocrita</taxon>
        <taxon>Proctotrupomorpha</taxon>
        <taxon>Chalcidoidea</taxon>
        <taxon>Trichogrammatidae</taxon>
        <taxon>Trichogramma</taxon>
    </lineage>
</organism>
<evidence type="ECO:0000256" key="12">
    <source>
        <dbReference type="ARBA" id="ARBA00023136"/>
    </source>
</evidence>
<dbReference type="PROSITE" id="PS00086">
    <property type="entry name" value="CYTOCHROME_P450"/>
    <property type="match status" value="1"/>
</dbReference>
<keyword evidence="9 14" id="KW-0560">Oxidoreductase</keyword>
<dbReference type="Gene3D" id="1.10.630.10">
    <property type="entry name" value="Cytochrome P450"/>
    <property type="match status" value="1"/>
</dbReference>
<evidence type="ECO:0000256" key="1">
    <source>
        <dbReference type="ARBA" id="ARBA00001971"/>
    </source>
</evidence>
<dbReference type="OrthoDB" id="2789670at2759"/>
<dbReference type="PANTHER" id="PTHR24292:SF54">
    <property type="entry name" value="CYP9F3-RELATED"/>
    <property type="match status" value="1"/>
</dbReference>
<evidence type="ECO:0000256" key="15">
    <source>
        <dbReference type="SAM" id="Phobius"/>
    </source>
</evidence>
<feature type="transmembrane region" description="Helical" evidence="15">
    <location>
        <begin position="6"/>
        <end position="24"/>
    </location>
</feature>